<name>A0A2H3D5I9_ARMGA</name>
<dbReference type="OrthoDB" id="3219396at2759"/>
<gene>
    <name evidence="1" type="ORF">ARMGADRAFT_1037764</name>
</gene>
<reference evidence="2" key="1">
    <citation type="journal article" date="2017" name="Nat. Ecol. Evol.">
        <title>Genome expansion and lineage-specific genetic innovations in the forest pathogenic fungi Armillaria.</title>
        <authorList>
            <person name="Sipos G."/>
            <person name="Prasanna A.N."/>
            <person name="Walter M.C."/>
            <person name="O'Connor E."/>
            <person name="Balint B."/>
            <person name="Krizsan K."/>
            <person name="Kiss B."/>
            <person name="Hess J."/>
            <person name="Varga T."/>
            <person name="Slot J."/>
            <person name="Riley R."/>
            <person name="Boka B."/>
            <person name="Rigling D."/>
            <person name="Barry K."/>
            <person name="Lee J."/>
            <person name="Mihaltcheva S."/>
            <person name="LaButti K."/>
            <person name="Lipzen A."/>
            <person name="Waldron R."/>
            <person name="Moloney N.M."/>
            <person name="Sperisen C."/>
            <person name="Kredics L."/>
            <person name="Vagvoelgyi C."/>
            <person name="Patrignani A."/>
            <person name="Fitzpatrick D."/>
            <person name="Nagy I."/>
            <person name="Doyle S."/>
            <person name="Anderson J.B."/>
            <person name="Grigoriev I.V."/>
            <person name="Gueldener U."/>
            <person name="Muensterkoetter M."/>
            <person name="Nagy L.G."/>
        </authorList>
    </citation>
    <scope>NUCLEOTIDE SEQUENCE [LARGE SCALE GENOMIC DNA]</scope>
    <source>
        <strain evidence="2">Ar21-2</strain>
    </source>
</reference>
<evidence type="ECO:0000313" key="2">
    <source>
        <dbReference type="Proteomes" id="UP000217790"/>
    </source>
</evidence>
<evidence type="ECO:0000313" key="1">
    <source>
        <dbReference type="EMBL" id="PBK83593.1"/>
    </source>
</evidence>
<protein>
    <submittedName>
        <fullName evidence="1">Uncharacterized protein</fullName>
    </submittedName>
</protein>
<dbReference type="AlphaFoldDB" id="A0A2H3D5I9"/>
<sequence>MSMHRCPLGSAPALATPKPFSGKFLGYLQKPIPLFHDERFSFGPRDLEPERVLAQMSSADDNWVSSFTRVFHTNTIFLNGRVYDMKLLLGGKYLVIAVEGAAHVIAVFKLCGDHPDQMTFRLVSSTNISHRAFQLQTQFMPFQGDPCLFIGYVYRCHGLGSRNNSVDLSEINYFYMPAYSSVQYIW</sequence>
<accession>A0A2H3D5I9</accession>
<dbReference type="InParanoid" id="A0A2H3D5I9"/>
<proteinExistence type="predicted"/>
<keyword evidence="2" id="KW-1185">Reference proteome</keyword>
<dbReference type="EMBL" id="KZ293705">
    <property type="protein sequence ID" value="PBK83593.1"/>
    <property type="molecule type" value="Genomic_DNA"/>
</dbReference>
<organism evidence="1 2">
    <name type="scientific">Armillaria gallica</name>
    <name type="common">Bulbous honey fungus</name>
    <name type="synonym">Armillaria bulbosa</name>
    <dbReference type="NCBI Taxonomy" id="47427"/>
    <lineage>
        <taxon>Eukaryota</taxon>
        <taxon>Fungi</taxon>
        <taxon>Dikarya</taxon>
        <taxon>Basidiomycota</taxon>
        <taxon>Agaricomycotina</taxon>
        <taxon>Agaricomycetes</taxon>
        <taxon>Agaricomycetidae</taxon>
        <taxon>Agaricales</taxon>
        <taxon>Marasmiineae</taxon>
        <taxon>Physalacriaceae</taxon>
        <taxon>Armillaria</taxon>
    </lineage>
</organism>
<dbReference type="Proteomes" id="UP000217790">
    <property type="component" value="Unassembled WGS sequence"/>
</dbReference>